<gene>
    <name evidence="1" type="ORF">K7G82_18205</name>
</gene>
<dbReference type="PANTHER" id="PTHR39332:SF7">
    <property type="entry name" value="SRPBCC FAMILY PROTEIN"/>
    <property type="match status" value="1"/>
</dbReference>
<dbReference type="CDD" id="cd07821">
    <property type="entry name" value="PYR_PYL_RCAR_like"/>
    <property type="match status" value="1"/>
</dbReference>
<comment type="caution">
    <text evidence="1">The sequence shown here is derived from an EMBL/GenBank/DDBJ whole genome shotgun (WGS) entry which is preliminary data.</text>
</comment>
<sequence>MNSDITNPSAHSIHIDRAVTLAADADAIWAVVGDLADTTITEGLAERVEVDGDGVGAVRRFFLPGGVSIAERVERFDSTDRSYTYRIFDFGPLPFTDYLGFARVVPAGPGSALLSWSATARPFDGADEAARAMIAANIDHALSALARRFGTAEPR</sequence>
<proteinExistence type="predicted"/>
<keyword evidence="2" id="KW-1185">Reference proteome</keyword>
<dbReference type="InterPro" id="IPR023393">
    <property type="entry name" value="START-like_dom_sf"/>
</dbReference>
<evidence type="ECO:0000313" key="2">
    <source>
        <dbReference type="Proteomes" id="UP000706039"/>
    </source>
</evidence>
<dbReference type="Pfam" id="PF10604">
    <property type="entry name" value="Polyketide_cyc2"/>
    <property type="match status" value="1"/>
</dbReference>
<name>A0ABS7PSC9_9SPHN</name>
<dbReference type="Proteomes" id="UP000706039">
    <property type="component" value="Unassembled WGS sequence"/>
</dbReference>
<dbReference type="InterPro" id="IPR019587">
    <property type="entry name" value="Polyketide_cyclase/dehydratase"/>
</dbReference>
<dbReference type="RefSeq" id="WP_222991322.1">
    <property type="nucleotide sequence ID" value="NZ_JAINVV010000008.1"/>
</dbReference>
<dbReference type="EMBL" id="JAINVV010000008">
    <property type="protein sequence ID" value="MBY8824244.1"/>
    <property type="molecule type" value="Genomic_DNA"/>
</dbReference>
<dbReference type="PANTHER" id="PTHR39332">
    <property type="entry name" value="BLL4707 PROTEIN"/>
    <property type="match status" value="1"/>
</dbReference>
<organism evidence="1 2">
    <name type="scientific">Sphingomonas colocasiae</name>
    <dbReference type="NCBI Taxonomy" id="1848973"/>
    <lineage>
        <taxon>Bacteria</taxon>
        <taxon>Pseudomonadati</taxon>
        <taxon>Pseudomonadota</taxon>
        <taxon>Alphaproteobacteria</taxon>
        <taxon>Sphingomonadales</taxon>
        <taxon>Sphingomonadaceae</taxon>
        <taxon>Sphingomonas</taxon>
    </lineage>
</organism>
<dbReference type="Gene3D" id="3.30.530.20">
    <property type="match status" value="1"/>
</dbReference>
<dbReference type="SUPFAM" id="SSF55961">
    <property type="entry name" value="Bet v1-like"/>
    <property type="match status" value="1"/>
</dbReference>
<reference evidence="1 2" key="1">
    <citation type="submission" date="2021-08" db="EMBL/GenBank/DDBJ databases">
        <authorList>
            <person name="Tuo L."/>
        </authorList>
    </citation>
    <scope>NUCLEOTIDE SEQUENCE [LARGE SCALE GENOMIC DNA]</scope>
    <source>
        <strain evidence="1 2">JCM 31229</strain>
    </source>
</reference>
<protein>
    <submittedName>
        <fullName evidence="1">SRPBCC family protein</fullName>
    </submittedName>
</protein>
<evidence type="ECO:0000313" key="1">
    <source>
        <dbReference type="EMBL" id="MBY8824244.1"/>
    </source>
</evidence>
<accession>A0ABS7PSC9</accession>